<comment type="caution">
    <text evidence="2">The sequence shown here is derived from an EMBL/GenBank/DDBJ whole genome shotgun (WGS) entry which is preliminary data.</text>
</comment>
<feature type="domain" description="Transcription regulator TrmB N-terminal" evidence="1">
    <location>
        <begin position="11"/>
        <end position="74"/>
    </location>
</feature>
<dbReference type="InterPro" id="IPR002831">
    <property type="entry name" value="Tscrpt_reg_TrmB_N"/>
</dbReference>
<dbReference type="PANTHER" id="PTHR34293:SF1">
    <property type="entry name" value="HTH-TYPE TRANSCRIPTIONAL REGULATOR TRMBL2"/>
    <property type="match status" value="1"/>
</dbReference>
<gene>
    <name evidence="2" type="ORF">UT41_C0002G0058</name>
</gene>
<dbReference type="Gene3D" id="1.10.10.10">
    <property type="entry name" value="Winged helix-like DNA-binding domain superfamily/Winged helix DNA-binding domain"/>
    <property type="match status" value="1"/>
</dbReference>
<accession>A0A0G0N800</accession>
<dbReference type="EMBL" id="LBWR01000002">
    <property type="protein sequence ID" value="KKR12284.1"/>
    <property type="molecule type" value="Genomic_DNA"/>
</dbReference>
<evidence type="ECO:0000313" key="3">
    <source>
        <dbReference type="Proteomes" id="UP000034665"/>
    </source>
</evidence>
<dbReference type="SUPFAM" id="SSF46785">
    <property type="entry name" value="Winged helix' DNA-binding domain"/>
    <property type="match status" value="1"/>
</dbReference>
<dbReference type="InterPro" id="IPR036388">
    <property type="entry name" value="WH-like_DNA-bd_sf"/>
</dbReference>
<dbReference type="PANTHER" id="PTHR34293">
    <property type="entry name" value="HTH-TYPE TRANSCRIPTIONAL REGULATOR TRMBL2"/>
    <property type="match status" value="1"/>
</dbReference>
<name>A0A0G0N800_9BACT</name>
<sequence>MKGKEFAQHFEELGFSTNDAAVYAALLKVGQSTAGPLITETNLHRNVVYTSLAHLIVKKLVNEKTVKGKKFFSLSSPDVLNEQFAKKVEVAKEVADYIKSNLNSEAQEISIHQGNEEYGNLLISLLKALPKGGEQFVLGTGGEEFMENTMKVIWKKYHDVAHERKITVRMLGYELQRKAMEAALVKEGIYETRYLPSDTENPAGIHIYPELGIVLNIIYSDDKNPVTAIKIKDQKLTKGYLNLFHNLWKVAKK</sequence>
<evidence type="ECO:0000259" key="1">
    <source>
        <dbReference type="Pfam" id="PF01978"/>
    </source>
</evidence>
<dbReference type="Pfam" id="PF01978">
    <property type="entry name" value="TrmB"/>
    <property type="match status" value="1"/>
</dbReference>
<dbReference type="Proteomes" id="UP000034665">
    <property type="component" value="Unassembled WGS sequence"/>
</dbReference>
<dbReference type="STRING" id="1619013.UT41_C0002G0058"/>
<dbReference type="AlphaFoldDB" id="A0A0G0N800"/>
<organism evidence="2 3">
    <name type="scientific">Candidatus Wolfebacteria bacterium GW2011_GWC2_39_22</name>
    <dbReference type="NCBI Taxonomy" id="1619013"/>
    <lineage>
        <taxon>Bacteria</taxon>
        <taxon>Candidatus Wolfeibacteriota</taxon>
    </lineage>
</organism>
<dbReference type="InterPro" id="IPR036390">
    <property type="entry name" value="WH_DNA-bd_sf"/>
</dbReference>
<reference evidence="2 3" key="1">
    <citation type="journal article" date="2015" name="Nature">
        <title>rRNA introns, odd ribosomes, and small enigmatic genomes across a large radiation of phyla.</title>
        <authorList>
            <person name="Brown C.T."/>
            <person name="Hug L.A."/>
            <person name="Thomas B.C."/>
            <person name="Sharon I."/>
            <person name="Castelle C.J."/>
            <person name="Singh A."/>
            <person name="Wilkins M.J."/>
            <person name="Williams K.H."/>
            <person name="Banfield J.F."/>
        </authorList>
    </citation>
    <scope>NUCLEOTIDE SEQUENCE [LARGE SCALE GENOMIC DNA]</scope>
</reference>
<evidence type="ECO:0000313" key="2">
    <source>
        <dbReference type="EMBL" id="KKR12284.1"/>
    </source>
</evidence>
<proteinExistence type="predicted"/>
<dbReference type="InterPro" id="IPR051797">
    <property type="entry name" value="TrmB-like"/>
</dbReference>
<protein>
    <recommendedName>
        <fullName evidence="1">Transcription regulator TrmB N-terminal domain-containing protein</fullName>
    </recommendedName>
</protein>